<comment type="similarity">
    <text evidence="1">Belongs to the LysR transcriptional regulatory family.</text>
</comment>
<accession>A0A1W6Z0M3</accession>
<dbReference type="GO" id="GO:0003700">
    <property type="term" value="F:DNA-binding transcription factor activity"/>
    <property type="evidence" value="ECO:0007669"/>
    <property type="project" value="InterPro"/>
</dbReference>
<dbReference type="PRINTS" id="PR00039">
    <property type="entry name" value="HTHLYSR"/>
</dbReference>
<dbReference type="GO" id="GO:0043565">
    <property type="term" value="F:sequence-specific DNA binding"/>
    <property type="evidence" value="ECO:0007669"/>
    <property type="project" value="TreeGrafter"/>
</dbReference>
<gene>
    <name evidence="6" type="ORF">CAL13_09425</name>
</gene>
<dbReference type="CDD" id="cd08472">
    <property type="entry name" value="PBP2_CrgA_like_3"/>
    <property type="match status" value="1"/>
</dbReference>
<name>A0A1W6Z0M3_9BORD</name>
<dbReference type="InterPro" id="IPR058163">
    <property type="entry name" value="LysR-type_TF_proteobact-type"/>
</dbReference>
<dbReference type="InterPro" id="IPR036388">
    <property type="entry name" value="WH-like_DNA-bd_sf"/>
</dbReference>
<dbReference type="Pfam" id="PF03466">
    <property type="entry name" value="LysR_substrate"/>
    <property type="match status" value="1"/>
</dbReference>
<dbReference type="SUPFAM" id="SSF46785">
    <property type="entry name" value="Winged helix' DNA-binding domain"/>
    <property type="match status" value="1"/>
</dbReference>
<keyword evidence="7" id="KW-1185">Reference proteome</keyword>
<feature type="domain" description="HTH lysR-type" evidence="5">
    <location>
        <begin position="1"/>
        <end position="59"/>
    </location>
</feature>
<dbReference type="RefSeq" id="WP_086072201.1">
    <property type="nucleotide sequence ID" value="NZ_CP021109.1"/>
</dbReference>
<evidence type="ECO:0000313" key="7">
    <source>
        <dbReference type="Proteomes" id="UP000194139"/>
    </source>
</evidence>
<dbReference type="EMBL" id="CP021109">
    <property type="protein sequence ID" value="ARP86393.1"/>
    <property type="molecule type" value="Genomic_DNA"/>
</dbReference>
<dbReference type="FunFam" id="3.40.190.290:FF:000001">
    <property type="entry name" value="Transcriptional regulator, LysR family"/>
    <property type="match status" value="1"/>
</dbReference>
<sequence>MNTLENLRIFHRVAEQGGFARAAESLGLSKGAVSQAIQRLEAAVGAQLLHRTTRKVQLTQDGEAFYERSRDLLDDMDELHGMFRHTGASLSGRLRIDMPAGMASRAVIPALPAFLAEHPGLSVEISGTDRRVDLIREGFDCVVRVGTLEDSTLVAKPLGRMRLINCASPDYLARHGVPRTLEDLAAHRLVHHAASFAQSQPGFEYLTAEGPRMLPMTAAIVVNNGASYEAAALAGLGIVQVPAMAVQERIESGSLVEILPDLAPAPMPVSLLYVRRRHLATRVRVFMDWIAALLAPHLLPNA</sequence>
<dbReference type="AlphaFoldDB" id="A0A1W6Z0M3"/>
<dbReference type="InterPro" id="IPR005119">
    <property type="entry name" value="LysR_subst-bd"/>
</dbReference>
<dbReference type="Pfam" id="PF00126">
    <property type="entry name" value="HTH_1"/>
    <property type="match status" value="1"/>
</dbReference>
<proteinExistence type="inferred from homology"/>
<evidence type="ECO:0000313" key="6">
    <source>
        <dbReference type="EMBL" id="ARP86393.1"/>
    </source>
</evidence>
<dbReference type="Gene3D" id="1.10.10.10">
    <property type="entry name" value="Winged helix-like DNA-binding domain superfamily/Winged helix DNA-binding domain"/>
    <property type="match status" value="1"/>
</dbReference>
<evidence type="ECO:0000256" key="1">
    <source>
        <dbReference type="ARBA" id="ARBA00009437"/>
    </source>
</evidence>
<keyword evidence="2" id="KW-0805">Transcription regulation</keyword>
<dbReference type="Proteomes" id="UP000194139">
    <property type="component" value="Chromosome"/>
</dbReference>
<dbReference type="PANTHER" id="PTHR30537:SF72">
    <property type="entry name" value="LYSR FAMILY TRANSCRIPTIONAL REGULATOR"/>
    <property type="match status" value="1"/>
</dbReference>
<dbReference type="SUPFAM" id="SSF53850">
    <property type="entry name" value="Periplasmic binding protein-like II"/>
    <property type="match status" value="1"/>
</dbReference>
<evidence type="ECO:0000256" key="4">
    <source>
        <dbReference type="ARBA" id="ARBA00023163"/>
    </source>
</evidence>
<evidence type="ECO:0000256" key="3">
    <source>
        <dbReference type="ARBA" id="ARBA00023125"/>
    </source>
</evidence>
<organism evidence="6 7">
    <name type="scientific">Bordetella genomosp. 9</name>
    <dbReference type="NCBI Taxonomy" id="1416803"/>
    <lineage>
        <taxon>Bacteria</taxon>
        <taxon>Pseudomonadati</taxon>
        <taxon>Pseudomonadota</taxon>
        <taxon>Betaproteobacteria</taxon>
        <taxon>Burkholderiales</taxon>
        <taxon>Alcaligenaceae</taxon>
        <taxon>Bordetella</taxon>
    </lineage>
</organism>
<reference evidence="6 7" key="1">
    <citation type="submission" date="2017-05" db="EMBL/GenBank/DDBJ databases">
        <title>Complete and WGS of Bordetella genogroups.</title>
        <authorList>
            <person name="Spilker T."/>
            <person name="LiPuma J."/>
        </authorList>
    </citation>
    <scope>NUCLEOTIDE SEQUENCE [LARGE SCALE GENOMIC DNA]</scope>
    <source>
        <strain evidence="6 7">AU17164</strain>
    </source>
</reference>
<dbReference type="InterPro" id="IPR036390">
    <property type="entry name" value="WH_DNA-bd_sf"/>
</dbReference>
<dbReference type="Gene3D" id="3.40.190.290">
    <property type="match status" value="1"/>
</dbReference>
<evidence type="ECO:0000259" key="5">
    <source>
        <dbReference type="PROSITE" id="PS50931"/>
    </source>
</evidence>
<protein>
    <submittedName>
        <fullName evidence="6">LysR family transcriptional regulator</fullName>
    </submittedName>
</protein>
<keyword evidence="4" id="KW-0804">Transcription</keyword>
<dbReference type="GO" id="GO:0006351">
    <property type="term" value="P:DNA-templated transcription"/>
    <property type="evidence" value="ECO:0007669"/>
    <property type="project" value="TreeGrafter"/>
</dbReference>
<dbReference type="PROSITE" id="PS50931">
    <property type="entry name" value="HTH_LYSR"/>
    <property type="match status" value="1"/>
</dbReference>
<evidence type="ECO:0000256" key="2">
    <source>
        <dbReference type="ARBA" id="ARBA00023015"/>
    </source>
</evidence>
<keyword evidence="3" id="KW-0238">DNA-binding</keyword>
<dbReference type="InterPro" id="IPR000847">
    <property type="entry name" value="LysR_HTH_N"/>
</dbReference>
<dbReference type="FunFam" id="1.10.10.10:FF:000001">
    <property type="entry name" value="LysR family transcriptional regulator"/>
    <property type="match status" value="1"/>
</dbReference>
<dbReference type="PANTHER" id="PTHR30537">
    <property type="entry name" value="HTH-TYPE TRANSCRIPTIONAL REGULATOR"/>
    <property type="match status" value="1"/>
</dbReference>